<feature type="signal peptide" evidence="1">
    <location>
        <begin position="1"/>
        <end position="25"/>
    </location>
</feature>
<gene>
    <name evidence="2" type="ORF">L1967_14370</name>
</gene>
<organism evidence="2 3">
    <name type="scientific">Zunongwangia pacifica</name>
    <dbReference type="NCBI Taxonomy" id="2911062"/>
    <lineage>
        <taxon>Bacteria</taxon>
        <taxon>Pseudomonadati</taxon>
        <taxon>Bacteroidota</taxon>
        <taxon>Flavobacteriia</taxon>
        <taxon>Flavobacteriales</taxon>
        <taxon>Flavobacteriaceae</taxon>
        <taxon>Zunongwangia</taxon>
    </lineage>
</organism>
<evidence type="ECO:0000313" key="3">
    <source>
        <dbReference type="Proteomes" id="UP001139521"/>
    </source>
</evidence>
<keyword evidence="3" id="KW-1185">Reference proteome</keyword>
<dbReference type="InterPro" id="IPR010438">
    <property type="entry name" value="Lambda_Bor"/>
</dbReference>
<comment type="caution">
    <text evidence="2">The sequence shown here is derived from an EMBL/GenBank/DDBJ whole genome shotgun (WGS) entry which is preliminary data.</text>
</comment>
<name>A0A9X1ZW16_9FLAO</name>
<reference evidence="2" key="1">
    <citation type="submission" date="2022-01" db="EMBL/GenBank/DDBJ databases">
        <title>Genome sequencing of Zunongwangia sp. M21534 genome.</title>
        <authorList>
            <person name="Chen Y."/>
            <person name="Dong C."/>
            <person name="Shao Z."/>
        </authorList>
    </citation>
    <scope>NUCLEOTIDE SEQUENCE</scope>
    <source>
        <strain evidence="2">MCCC M21534</strain>
    </source>
</reference>
<dbReference type="RefSeq" id="WP_249602197.1">
    <property type="nucleotide sequence ID" value="NZ_JAKHSK010000021.1"/>
</dbReference>
<evidence type="ECO:0000313" key="2">
    <source>
        <dbReference type="EMBL" id="MCL6219478.1"/>
    </source>
</evidence>
<sequence length="97" mass="10493">MKRAIKLCSIIFCASILFTSCYSYTTVVGKGAQGNQKVTQWNHYLIGGLAPVGVSNDKEMAGDAENYTVHTEMSFINGLVSTLTFGIYSPTTTTVTK</sequence>
<dbReference type="EMBL" id="JAKHSK010000021">
    <property type="protein sequence ID" value="MCL6219478.1"/>
    <property type="molecule type" value="Genomic_DNA"/>
</dbReference>
<keyword evidence="1" id="KW-0732">Signal</keyword>
<dbReference type="Proteomes" id="UP001139521">
    <property type="component" value="Unassembled WGS sequence"/>
</dbReference>
<dbReference type="Pfam" id="PF06291">
    <property type="entry name" value="Lambda_Bor"/>
    <property type="match status" value="1"/>
</dbReference>
<dbReference type="AlphaFoldDB" id="A0A9X1ZW16"/>
<accession>A0A9X1ZW16</accession>
<evidence type="ECO:0000256" key="1">
    <source>
        <dbReference type="SAM" id="SignalP"/>
    </source>
</evidence>
<feature type="chain" id="PRO_5040877375" evidence="1">
    <location>
        <begin position="26"/>
        <end position="97"/>
    </location>
</feature>
<protein>
    <submittedName>
        <fullName evidence="2">Bor family protein</fullName>
    </submittedName>
</protein>
<dbReference type="PROSITE" id="PS51257">
    <property type="entry name" value="PROKAR_LIPOPROTEIN"/>
    <property type="match status" value="1"/>
</dbReference>
<proteinExistence type="predicted"/>